<dbReference type="InterPro" id="IPR014729">
    <property type="entry name" value="Rossmann-like_a/b/a_fold"/>
</dbReference>
<evidence type="ECO:0000256" key="3">
    <source>
        <dbReference type="ARBA" id="ARBA00022598"/>
    </source>
</evidence>
<evidence type="ECO:0000256" key="9">
    <source>
        <dbReference type="RuleBase" id="RU363036"/>
    </source>
</evidence>
<proteinExistence type="inferred from homology"/>
<evidence type="ECO:0000256" key="8">
    <source>
        <dbReference type="NCBIfam" id="TIGR00233"/>
    </source>
</evidence>
<gene>
    <name evidence="10" type="primary">trpS</name>
    <name evidence="10" type="ORF">FJY86_02180</name>
</gene>
<dbReference type="PANTHER" id="PTHR10055">
    <property type="entry name" value="TRYPTOPHANYL-TRNA SYNTHETASE"/>
    <property type="match status" value="1"/>
</dbReference>
<dbReference type="Pfam" id="PF00579">
    <property type="entry name" value="tRNA-synt_1b"/>
    <property type="match status" value="1"/>
</dbReference>
<dbReference type="GO" id="GO:0006436">
    <property type="term" value="P:tryptophanyl-tRNA aminoacylation"/>
    <property type="evidence" value="ECO:0007669"/>
    <property type="project" value="UniProtKB-UniRule"/>
</dbReference>
<dbReference type="InterPro" id="IPR002306">
    <property type="entry name" value="Trp-tRNA-ligase"/>
</dbReference>
<evidence type="ECO:0000256" key="5">
    <source>
        <dbReference type="ARBA" id="ARBA00022840"/>
    </source>
</evidence>
<evidence type="ECO:0000313" key="11">
    <source>
        <dbReference type="Proteomes" id="UP000774699"/>
    </source>
</evidence>
<dbReference type="Gene3D" id="3.40.50.620">
    <property type="entry name" value="HUPs"/>
    <property type="match status" value="1"/>
</dbReference>
<evidence type="ECO:0000256" key="4">
    <source>
        <dbReference type="ARBA" id="ARBA00022741"/>
    </source>
</evidence>
<dbReference type="GO" id="GO:0004830">
    <property type="term" value="F:tryptophan-tRNA ligase activity"/>
    <property type="evidence" value="ECO:0007669"/>
    <property type="project" value="UniProtKB-UniRule"/>
</dbReference>
<reference evidence="10" key="1">
    <citation type="submission" date="2019-03" db="EMBL/GenBank/DDBJ databases">
        <title>Lake Tanganyika Metagenome-Assembled Genomes (MAGs).</title>
        <authorList>
            <person name="Tran P."/>
        </authorList>
    </citation>
    <scope>NUCLEOTIDE SEQUENCE</scope>
    <source>
        <strain evidence="10">M_DeepCast_50m_m2_156</strain>
    </source>
</reference>
<dbReference type="AlphaFoldDB" id="A0A8T4C756"/>
<dbReference type="Proteomes" id="UP000774699">
    <property type="component" value="Unassembled WGS sequence"/>
</dbReference>
<comment type="similarity">
    <text evidence="1 9">Belongs to the class-I aminoacyl-tRNA synthetase family.</text>
</comment>
<keyword evidence="7 9" id="KW-0030">Aminoacyl-tRNA synthetase</keyword>
<dbReference type="GO" id="GO:0005737">
    <property type="term" value="C:cytoplasm"/>
    <property type="evidence" value="ECO:0007669"/>
    <property type="project" value="UniProtKB-UniRule"/>
</dbReference>
<dbReference type="EC" id="6.1.1.2" evidence="2 8"/>
<keyword evidence="4 9" id="KW-0547">Nucleotide-binding</keyword>
<dbReference type="PANTHER" id="PTHR10055:SF5">
    <property type="entry name" value="TRYPTOPHAN--TRNA LIGASE"/>
    <property type="match status" value="1"/>
</dbReference>
<dbReference type="GO" id="GO:0005524">
    <property type="term" value="F:ATP binding"/>
    <property type="evidence" value="ECO:0007669"/>
    <property type="project" value="UniProtKB-KW"/>
</dbReference>
<dbReference type="Gene3D" id="1.10.240.10">
    <property type="entry name" value="Tyrosyl-Transfer RNA Synthetase"/>
    <property type="match status" value="1"/>
</dbReference>
<evidence type="ECO:0000256" key="2">
    <source>
        <dbReference type="ARBA" id="ARBA00013161"/>
    </source>
</evidence>
<protein>
    <recommendedName>
        <fullName evidence="2 8">Tryptophan--tRNA ligase</fullName>
        <ecNumber evidence="2 8">6.1.1.2</ecNumber>
    </recommendedName>
</protein>
<dbReference type="PRINTS" id="PR01039">
    <property type="entry name" value="TRNASYNTHTRP"/>
</dbReference>
<keyword evidence="3 9" id="KW-0436">Ligase</keyword>
<dbReference type="EMBL" id="VGJJ01000011">
    <property type="protein sequence ID" value="MBM3282127.1"/>
    <property type="molecule type" value="Genomic_DNA"/>
</dbReference>
<evidence type="ECO:0000313" key="10">
    <source>
        <dbReference type="EMBL" id="MBM3282127.1"/>
    </source>
</evidence>
<accession>A0A8T4C756</accession>
<dbReference type="NCBIfam" id="TIGR00233">
    <property type="entry name" value="trpS"/>
    <property type="match status" value="1"/>
</dbReference>
<evidence type="ECO:0000256" key="7">
    <source>
        <dbReference type="ARBA" id="ARBA00023146"/>
    </source>
</evidence>
<name>A0A8T4C756_9ARCH</name>
<dbReference type="SUPFAM" id="SSF52374">
    <property type="entry name" value="Nucleotidylyl transferase"/>
    <property type="match status" value="1"/>
</dbReference>
<keyword evidence="6 9" id="KW-0648">Protein biosynthesis</keyword>
<dbReference type="InterPro" id="IPR002305">
    <property type="entry name" value="aa-tRNA-synth_Ic"/>
</dbReference>
<evidence type="ECO:0000256" key="1">
    <source>
        <dbReference type="ARBA" id="ARBA00005594"/>
    </source>
</evidence>
<organism evidence="10 11">
    <name type="scientific">Candidatus Iainarchaeum sp</name>
    <dbReference type="NCBI Taxonomy" id="3101447"/>
    <lineage>
        <taxon>Archaea</taxon>
        <taxon>Candidatus Iainarchaeota</taxon>
        <taxon>Candidatus Iainarchaeia</taxon>
        <taxon>Candidatus Iainarchaeales</taxon>
        <taxon>Candidatus Iainarchaeaceae</taxon>
        <taxon>Candidatus Iainarchaeum</taxon>
    </lineage>
</organism>
<evidence type="ECO:0000256" key="6">
    <source>
        <dbReference type="ARBA" id="ARBA00022917"/>
    </source>
</evidence>
<comment type="caution">
    <text evidence="10">The sequence shown here is derived from an EMBL/GenBank/DDBJ whole genome shotgun (WGS) entry which is preliminary data.</text>
</comment>
<keyword evidence="5 9" id="KW-0067">ATP-binding</keyword>
<sequence>MTSEQIDPWGDNLISDYKQVAQHFGLEAFDTKLFPNPNRLMRRGIVFAGRDLKRISESIQKKKPFYVLTGVMPSSEKLHFGTKSVVENVKYFQEQGGETFVLVADLESAAARGVSVEEGRKRALQFHIPAYLALGLDIQKTHFYFQSENRTVTKLAFEAAQRITLNEFKGVYGNADPGRIMSAVTQIGDMIYPQERHAQPVPGIIPVGLDQEPHVRLCRDYLHKMEHTKRFMPISSMYHMFLPSMDGNAKMSKSNPKGNISIPDDIKNVEKVIKSAVTGGRKTAEEQRKLGAEIEKDMVYELLKQHLVESDHELQKIHDDYKSGKMLSGELKQIAVEKMTTFLKKFNEDMEMYRSKIDDVKFLTF</sequence>